<comment type="subcellular location">
    <subcellularLocation>
        <location evidence="1">Membrane</location>
    </subcellularLocation>
</comment>
<dbReference type="Proteomes" id="UP000661649">
    <property type="component" value="Unassembled WGS sequence"/>
</dbReference>
<dbReference type="InterPro" id="IPR050515">
    <property type="entry name" value="Beta-lactam/transpept"/>
</dbReference>
<comment type="caution">
    <text evidence="7">The sequence shown here is derived from an EMBL/GenBank/DDBJ whole genome shotgun (WGS) entry which is preliminary data.</text>
</comment>
<keyword evidence="7" id="KW-0132">Cell division</keyword>
<dbReference type="Gene3D" id="3.40.710.10">
    <property type="entry name" value="DD-peptidase/beta-lactamase superfamily"/>
    <property type="match status" value="1"/>
</dbReference>
<dbReference type="EMBL" id="JACRTP010000001">
    <property type="protein sequence ID" value="MBC8627619.1"/>
    <property type="molecule type" value="Genomic_DNA"/>
</dbReference>
<keyword evidence="3" id="KW-0472">Membrane</keyword>
<dbReference type="GO" id="GO:0051301">
    <property type="term" value="P:cell division"/>
    <property type="evidence" value="ECO:0007669"/>
    <property type="project" value="UniProtKB-KW"/>
</dbReference>
<evidence type="ECO:0000256" key="2">
    <source>
        <dbReference type="ARBA" id="ARBA00007171"/>
    </source>
</evidence>
<evidence type="ECO:0000259" key="6">
    <source>
        <dbReference type="Pfam" id="PF03717"/>
    </source>
</evidence>
<dbReference type="Gene3D" id="3.90.1310.10">
    <property type="entry name" value="Penicillin-binding protein 2a (Domain 2)"/>
    <property type="match status" value="1"/>
</dbReference>
<dbReference type="PANTHER" id="PTHR30627:SF1">
    <property type="entry name" value="PEPTIDOGLYCAN D,D-TRANSPEPTIDASE FTSI"/>
    <property type="match status" value="1"/>
</dbReference>
<dbReference type="PANTHER" id="PTHR30627">
    <property type="entry name" value="PEPTIDOGLYCAN D,D-TRANSPEPTIDASE"/>
    <property type="match status" value="1"/>
</dbReference>
<reference evidence="7 8" key="1">
    <citation type="submission" date="2020-08" db="EMBL/GenBank/DDBJ databases">
        <title>Genome public.</title>
        <authorList>
            <person name="Liu C."/>
            <person name="Sun Q."/>
        </authorList>
    </citation>
    <scope>NUCLEOTIDE SEQUENCE [LARGE SCALE GENOMIC DNA]</scope>
    <source>
        <strain evidence="7 8">3_YM_SP_D4_24.mj</strain>
    </source>
</reference>
<dbReference type="Pfam" id="PF03717">
    <property type="entry name" value="PBP_dimer"/>
    <property type="match status" value="1"/>
</dbReference>
<dbReference type="SUPFAM" id="SSF56601">
    <property type="entry name" value="beta-lactamase/transpeptidase-like"/>
    <property type="match status" value="1"/>
</dbReference>
<evidence type="ECO:0000313" key="7">
    <source>
        <dbReference type="EMBL" id="MBC8627619.1"/>
    </source>
</evidence>
<keyword evidence="7" id="KW-0131">Cell cycle</keyword>
<evidence type="ECO:0000313" key="8">
    <source>
        <dbReference type="Proteomes" id="UP000661649"/>
    </source>
</evidence>
<comment type="similarity">
    <text evidence="2">Belongs to the transpeptidase family.</text>
</comment>
<accession>A0ABR7P895</accession>
<gene>
    <name evidence="7" type="ORF">H8712_03105</name>
</gene>
<proteinExistence type="inferred from homology"/>
<feature type="domain" description="Penicillin-binding protein transpeptidase" evidence="5">
    <location>
        <begin position="271"/>
        <end position="591"/>
    </location>
</feature>
<dbReference type="InterPro" id="IPR001460">
    <property type="entry name" value="PCN-bd_Tpept"/>
</dbReference>
<dbReference type="InterPro" id="IPR005311">
    <property type="entry name" value="PBP_dimer"/>
</dbReference>
<dbReference type="SUPFAM" id="SSF56519">
    <property type="entry name" value="Penicillin binding protein dimerisation domain"/>
    <property type="match status" value="1"/>
</dbReference>
<dbReference type="InterPro" id="IPR012338">
    <property type="entry name" value="Beta-lactam/transpept-like"/>
</dbReference>
<dbReference type="Pfam" id="PF00905">
    <property type="entry name" value="Transpeptidase"/>
    <property type="match status" value="1"/>
</dbReference>
<dbReference type="InterPro" id="IPR036138">
    <property type="entry name" value="PBP_dimer_sf"/>
</dbReference>
<organism evidence="7 8">
    <name type="scientific">Blautia stercoris</name>
    <dbReference type="NCBI Taxonomy" id="871664"/>
    <lineage>
        <taxon>Bacteria</taxon>
        <taxon>Bacillati</taxon>
        <taxon>Bacillota</taxon>
        <taxon>Clostridia</taxon>
        <taxon>Lachnospirales</taxon>
        <taxon>Lachnospiraceae</taxon>
        <taxon>Blautia</taxon>
    </lineage>
</organism>
<keyword evidence="8" id="KW-1185">Reference proteome</keyword>
<protein>
    <submittedName>
        <fullName evidence="7">Cell division protein FtsI</fullName>
    </submittedName>
</protein>
<feature type="compositionally biased region" description="Acidic residues" evidence="4">
    <location>
        <begin position="651"/>
        <end position="668"/>
    </location>
</feature>
<name>A0ABR7P895_9FIRM</name>
<evidence type="ECO:0000259" key="5">
    <source>
        <dbReference type="Pfam" id="PF00905"/>
    </source>
</evidence>
<feature type="domain" description="Penicillin-binding protein dimerisation" evidence="6">
    <location>
        <begin position="54"/>
        <end position="218"/>
    </location>
</feature>
<evidence type="ECO:0000256" key="4">
    <source>
        <dbReference type="SAM" id="MobiDB-lite"/>
    </source>
</evidence>
<feature type="region of interest" description="Disordered" evidence="4">
    <location>
        <begin position="631"/>
        <end position="712"/>
    </location>
</feature>
<evidence type="ECO:0000256" key="1">
    <source>
        <dbReference type="ARBA" id="ARBA00004370"/>
    </source>
</evidence>
<sequence length="712" mass="78580">MKTKLVGLLIVILLALVALIFRITYISIKSGDRYTRQVLTQSQQQYESTTVPFKRGDILDRNGNTLATSVKVYNVILDCSLVNSDKKYRKPTVDALSDYLGIDSSVVEAKLDDESTANSQYQILKKVSMDERKHFLEMNEITDDNKDTLKRSEYKRRSRVKGVWFEEHYQREYPFHALASTVIGFSSVNNTASLGIEGYYSSTLNGTDGKKYGYLNSDDIMEQNIVDAVDGKTVVSTIDVNIQSIVEKYISAFNEKLRNNAYEGDGAENIGVIVENPNNGEILAMAGKNTFDLNDPRAAYANRTDLSDEEISAGLDSLWENFCVSSNYELGSVIKPIIVASALESGAVSDSDVFICDGGEQIGNDYVRCAVYPYAHGTETLGEVIQNSCNDGMMAIGRKMGAALLLDYQSRFNFGSRTGIDLPNESSGAIYTLDQMKDMELASTTFGQGFTSTMIQEISAVSAVINGGTYYQPHVVKEIKSQEDGSVLKTNEGNVLKQIVSSDVSEKIREYMGMSVTSGTSRKSKVQGYSMGGKTGTAEILSTKEKDYLVSFIGFAPLDTPQVVVYVVVDRPNVEEQADSSYAQYIAQAILDEILPYMNIYPDEETEETTKLWDGFKGVLKLDDSEVEVDEPAVQTEGSETGTDNAPDIEVVQDESGSSEEYNDEESDGVASENVGYEENDSEDVSDEEDTSSDNFEEDTSNQDDYEEDEGE</sequence>
<evidence type="ECO:0000256" key="3">
    <source>
        <dbReference type="ARBA" id="ARBA00023136"/>
    </source>
</evidence>
<feature type="compositionally biased region" description="Acidic residues" evidence="4">
    <location>
        <begin position="676"/>
        <end position="712"/>
    </location>
</feature>